<feature type="domain" description="PDZ" evidence="12">
    <location>
        <begin position="127"/>
        <end position="156"/>
    </location>
</feature>
<protein>
    <submittedName>
        <fullName evidence="13">PDZ domain-containing protein</fullName>
    </submittedName>
</protein>
<evidence type="ECO:0000259" key="12">
    <source>
        <dbReference type="PROSITE" id="PS50106"/>
    </source>
</evidence>
<dbReference type="AlphaFoldDB" id="A0A7V3RDN8"/>
<dbReference type="InterPro" id="IPR001478">
    <property type="entry name" value="PDZ"/>
</dbReference>
<evidence type="ECO:0000256" key="8">
    <source>
        <dbReference type="ARBA" id="ARBA00022989"/>
    </source>
</evidence>
<evidence type="ECO:0000256" key="3">
    <source>
        <dbReference type="ARBA" id="ARBA00007931"/>
    </source>
</evidence>
<dbReference type="SUPFAM" id="SSF50156">
    <property type="entry name" value="PDZ domain-like"/>
    <property type="match status" value="1"/>
</dbReference>
<comment type="caution">
    <text evidence="13">The sequence shown here is derived from an EMBL/GenBank/DDBJ whole genome shotgun (WGS) entry which is preliminary data.</text>
</comment>
<dbReference type="PANTHER" id="PTHR42837:SF2">
    <property type="entry name" value="MEMBRANE METALLOPROTEASE ARASP2, CHLOROPLASTIC-RELATED"/>
    <property type="match status" value="1"/>
</dbReference>
<sequence length="499" mass="55225">MLMSIIYFILILIGIVIVHEFGHFIFAKLFNVYVTEFSFGFGPRLFSFKGKETEYRFNAIPLGGYVRMAGEDPGVEKIEGIPKDRMLYSKNPWKRLVIVAAGPTFSILAAYVLMIFVSVIWGFPQALIDWVIPNSPAAVAGIKQGDRIISVNGNAILNPTDVITFVSGQKKVNVIYERNGHKATAKIIPEEIGPQYFMVIQTMSEVGTQLERVGTIPFNDQTQLVNQSMLYFSNGATAVLLNYQYEPRTKLIGIYMQSMSNKIAAVAPSTGLAPNDLILSIDGIKANNSLQFQNAIEVGQYANGDGALLTLDGSHIVSVQKYVAPLNGVNVVFERNGKVESTTLSTQQYSTLLNSLEMFPSYSNWYPGPLDAIGYGVVYTNRVFTSMITFLGSLFTIKNPLNQFTGPVGLIKIVGQASSQGLQTLLTLVALITLNLGIINLIPFPALDGSHIVFALIEIITKKRVNPQIEGYLSMIGFLILMGFFFYITYLDLTRFWFK</sequence>
<feature type="transmembrane region" description="Helical" evidence="11">
    <location>
        <begin position="425"/>
        <end position="457"/>
    </location>
</feature>
<accession>A0A7V3RDN8</accession>
<comment type="cofactor">
    <cofactor evidence="1">
        <name>Zn(2+)</name>
        <dbReference type="ChEBI" id="CHEBI:29105"/>
    </cofactor>
</comment>
<keyword evidence="9" id="KW-0482">Metalloprotease</keyword>
<feature type="transmembrane region" description="Helical" evidence="11">
    <location>
        <begin position="6"/>
        <end position="26"/>
    </location>
</feature>
<keyword evidence="10 11" id="KW-0472">Membrane</keyword>
<evidence type="ECO:0000256" key="11">
    <source>
        <dbReference type="SAM" id="Phobius"/>
    </source>
</evidence>
<dbReference type="InterPro" id="IPR036034">
    <property type="entry name" value="PDZ_sf"/>
</dbReference>
<dbReference type="Pfam" id="PF02163">
    <property type="entry name" value="Peptidase_M50"/>
    <property type="match status" value="1"/>
</dbReference>
<name>A0A7V3RDN8_9BACT</name>
<comment type="similarity">
    <text evidence="3">Belongs to the peptidase M50B family.</text>
</comment>
<dbReference type="SMART" id="SM00228">
    <property type="entry name" value="PDZ"/>
    <property type="match status" value="2"/>
</dbReference>
<proteinExistence type="inferred from homology"/>
<dbReference type="CDD" id="cd06163">
    <property type="entry name" value="S2P-M50_PDZ_RseP-like"/>
    <property type="match status" value="1"/>
</dbReference>
<reference evidence="13" key="1">
    <citation type="journal article" date="2020" name="mSystems">
        <title>Genome- and Community-Level Interaction Insights into Carbon Utilization and Element Cycling Functions of Hydrothermarchaeota in Hydrothermal Sediment.</title>
        <authorList>
            <person name="Zhou Z."/>
            <person name="Liu Y."/>
            <person name="Xu W."/>
            <person name="Pan J."/>
            <person name="Luo Z.H."/>
            <person name="Li M."/>
        </authorList>
    </citation>
    <scope>NUCLEOTIDE SEQUENCE [LARGE SCALE GENOMIC DNA]</scope>
    <source>
        <strain evidence="13">SpSt-966</strain>
    </source>
</reference>
<dbReference type="PANTHER" id="PTHR42837">
    <property type="entry name" value="REGULATOR OF SIGMA-E PROTEASE RSEP"/>
    <property type="match status" value="1"/>
</dbReference>
<dbReference type="EMBL" id="DTPE01000037">
    <property type="protein sequence ID" value="HGE74662.1"/>
    <property type="molecule type" value="Genomic_DNA"/>
</dbReference>
<keyword evidence="6" id="KW-0378">Hydrolase</keyword>
<dbReference type="InterPro" id="IPR004387">
    <property type="entry name" value="Pept_M50_Zn"/>
</dbReference>
<dbReference type="Pfam" id="PF17820">
    <property type="entry name" value="PDZ_6"/>
    <property type="match status" value="1"/>
</dbReference>
<keyword evidence="4" id="KW-0645">Protease</keyword>
<evidence type="ECO:0000256" key="4">
    <source>
        <dbReference type="ARBA" id="ARBA00022670"/>
    </source>
</evidence>
<evidence type="ECO:0000256" key="7">
    <source>
        <dbReference type="ARBA" id="ARBA00022833"/>
    </source>
</evidence>
<dbReference type="Gene3D" id="2.30.42.10">
    <property type="match status" value="1"/>
</dbReference>
<dbReference type="GO" id="GO:0016020">
    <property type="term" value="C:membrane"/>
    <property type="evidence" value="ECO:0007669"/>
    <property type="project" value="UniProtKB-SubCell"/>
</dbReference>
<evidence type="ECO:0000256" key="6">
    <source>
        <dbReference type="ARBA" id="ARBA00022801"/>
    </source>
</evidence>
<dbReference type="InterPro" id="IPR008915">
    <property type="entry name" value="Peptidase_M50"/>
</dbReference>
<keyword evidence="7" id="KW-0862">Zinc</keyword>
<dbReference type="PROSITE" id="PS50106">
    <property type="entry name" value="PDZ"/>
    <property type="match status" value="1"/>
</dbReference>
<dbReference type="InterPro" id="IPR041489">
    <property type="entry name" value="PDZ_6"/>
</dbReference>
<evidence type="ECO:0000256" key="10">
    <source>
        <dbReference type="ARBA" id="ARBA00023136"/>
    </source>
</evidence>
<keyword evidence="8 11" id="KW-1133">Transmembrane helix</keyword>
<keyword evidence="5 11" id="KW-0812">Transmembrane</keyword>
<feature type="transmembrane region" description="Helical" evidence="11">
    <location>
        <begin position="469"/>
        <end position="490"/>
    </location>
</feature>
<gene>
    <name evidence="13" type="ORF">ENX73_00865</name>
</gene>
<feature type="transmembrane region" description="Helical" evidence="11">
    <location>
        <begin position="96"/>
        <end position="123"/>
    </location>
</feature>
<comment type="subcellular location">
    <subcellularLocation>
        <location evidence="2">Membrane</location>
        <topology evidence="2">Multi-pass membrane protein</topology>
    </subcellularLocation>
</comment>
<dbReference type="GO" id="GO:0006508">
    <property type="term" value="P:proteolysis"/>
    <property type="evidence" value="ECO:0007669"/>
    <property type="project" value="UniProtKB-KW"/>
</dbReference>
<evidence type="ECO:0000256" key="2">
    <source>
        <dbReference type="ARBA" id="ARBA00004141"/>
    </source>
</evidence>
<evidence type="ECO:0000313" key="13">
    <source>
        <dbReference type="EMBL" id="HGE74662.1"/>
    </source>
</evidence>
<dbReference type="GO" id="GO:0004222">
    <property type="term" value="F:metalloendopeptidase activity"/>
    <property type="evidence" value="ECO:0007669"/>
    <property type="project" value="InterPro"/>
</dbReference>
<evidence type="ECO:0000256" key="5">
    <source>
        <dbReference type="ARBA" id="ARBA00022692"/>
    </source>
</evidence>
<evidence type="ECO:0000256" key="9">
    <source>
        <dbReference type="ARBA" id="ARBA00023049"/>
    </source>
</evidence>
<organism evidence="13">
    <name type="scientific">Mesoaciditoga lauensis</name>
    <dbReference type="NCBI Taxonomy" id="1495039"/>
    <lineage>
        <taxon>Bacteria</taxon>
        <taxon>Thermotogati</taxon>
        <taxon>Thermotogota</taxon>
        <taxon>Thermotogae</taxon>
        <taxon>Mesoaciditogales</taxon>
        <taxon>Mesoaciditogaceae</taxon>
        <taxon>Mesoaciditoga</taxon>
    </lineage>
</organism>
<evidence type="ECO:0000256" key="1">
    <source>
        <dbReference type="ARBA" id="ARBA00001947"/>
    </source>
</evidence>